<feature type="domain" description="GGDEF" evidence="6">
    <location>
        <begin position="166"/>
        <end position="303"/>
    </location>
</feature>
<dbReference type="EC" id="2.7.7.65" evidence="2"/>
<dbReference type="NCBIfam" id="TIGR00254">
    <property type="entry name" value="GGDEF"/>
    <property type="match status" value="1"/>
</dbReference>
<organism evidence="7 8">
    <name type="scientific">Oleispira antarctica</name>
    <dbReference type="NCBI Taxonomy" id="188908"/>
    <lineage>
        <taxon>Bacteria</taxon>
        <taxon>Pseudomonadati</taxon>
        <taxon>Pseudomonadota</taxon>
        <taxon>Gammaproteobacteria</taxon>
        <taxon>Oceanospirillales</taxon>
        <taxon>Oceanospirillaceae</taxon>
        <taxon>Oleispira</taxon>
    </lineage>
</organism>
<dbReference type="PANTHER" id="PTHR45138">
    <property type="entry name" value="REGULATORY COMPONENTS OF SENSORY TRANSDUCTION SYSTEM"/>
    <property type="match status" value="1"/>
</dbReference>
<dbReference type="GO" id="GO:0043709">
    <property type="term" value="P:cell adhesion involved in single-species biofilm formation"/>
    <property type="evidence" value="ECO:0007669"/>
    <property type="project" value="TreeGrafter"/>
</dbReference>
<dbReference type="Gene3D" id="3.40.50.2300">
    <property type="match status" value="1"/>
</dbReference>
<dbReference type="Gene3D" id="3.30.70.270">
    <property type="match status" value="1"/>
</dbReference>
<comment type="caution">
    <text evidence="7">The sequence shown here is derived from an EMBL/GenBank/DDBJ whole genome shotgun (WGS) entry which is preliminary data.</text>
</comment>
<dbReference type="AlphaFoldDB" id="A0A1Y5HGU9"/>
<evidence type="ECO:0000256" key="2">
    <source>
        <dbReference type="ARBA" id="ARBA00012528"/>
    </source>
</evidence>
<dbReference type="InterPro" id="IPR011006">
    <property type="entry name" value="CheY-like_superfamily"/>
</dbReference>
<evidence type="ECO:0000256" key="3">
    <source>
        <dbReference type="ARBA" id="ARBA00034247"/>
    </source>
</evidence>
<gene>
    <name evidence="7" type="ORF">A9R00_11845</name>
</gene>
<keyword evidence="4" id="KW-0597">Phosphoprotein</keyword>
<dbReference type="EMBL" id="MABE01000674">
    <property type="protein sequence ID" value="OUS35847.1"/>
    <property type="molecule type" value="Genomic_DNA"/>
</dbReference>
<dbReference type="InterPro" id="IPR050469">
    <property type="entry name" value="Diguanylate_Cyclase"/>
</dbReference>
<dbReference type="Proteomes" id="UP000227088">
    <property type="component" value="Unassembled WGS sequence"/>
</dbReference>
<evidence type="ECO:0000256" key="1">
    <source>
        <dbReference type="ARBA" id="ARBA00001946"/>
    </source>
</evidence>
<dbReference type="Pfam" id="PF00990">
    <property type="entry name" value="GGDEF"/>
    <property type="match status" value="1"/>
</dbReference>
<comment type="catalytic activity">
    <reaction evidence="3">
        <text>2 GTP = 3',3'-c-di-GMP + 2 diphosphate</text>
        <dbReference type="Rhea" id="RHEA:24898"/>
        <dbReference type="ChEBI" id="CHEBI:33019"/>
        <dbReference type="ChEBI" id="CHEBI:37565"/>
        <dbReference type="ChEBI" id="CHEBI:58805"/>
        <dbReference type="EC" id="2.7.7.65"/>
    </reaction>
</comment>
<dbReference type="FunFam" id="3.30.70.270:FF:000001">
    <property type="entry name" value="Diguanylate cyclase domain protein"/>
    <property type="match status" value="1"/>
</dbReference>
<dbReference type="SMART" id="SM00267">
    <property type="entry name" value="GGDEF"/>
    <property type="match status" value="1"/>
</dbReference>
<dbReference type="InterPro" id="IPR001789">
    <property type="entry name" value="Sig_transdc_resp-reg_receiver"/>
</dbReference>
<dbReference type="PROSITE" id="PS50110">
    <property type="entry name" value="RESPONSE_REGULATORY"/>
    <property type="match status" value="1"/>
</dbReference>
<dbReference type="GO" id="GO:1902201">
    <property type="term" value="P:negative regulation of bacterial-type flagellum-dependent cell motility"/>
    <property type="evidence" value="ECO:0007669"/>
    <property type="project" value="TreeGrafter"/>
</dbReference>
<evidence type="ECO:0000313" key="8">
    <source>
        <dbReference type="Proteomes" id="UP000227088"/>
    </source>
</evidence>
<protein>
    <recommendedName>
        <fullName evidence="2">diguanylate cyclase</fullName>
        <ecNumber evidence="2">2.7.7.65</ecNumber>
    </recommendedName>
</protein>
<dbReference type="InterPro" id="IPR000160">
    <property type="entry name" value="GGDEF_dom"/>
</dbReference>
<accession>A0A1Y5HGU9</accession>
<dbReference type="GO" id="GO:0052621">
    <property type="term" value="F:diguanylate cyclase activity"/>
    <property type="evidence" value="ECO:0007669"/>
    <property type="project" value="UniProtKB-EC"/>
</dbReference>
<dbReference type="SUPFAM" id="SSF55073">
    <property type="entry name" value="Nucleotide cyclase"/>
    <property type="match status" value="1"/>
</dbReference>
<reference evidence="8" key="1">
    <citation type="journal article" date="2017" name="Proc. Natl. Acad. Sci. U.S.A.">
        <title>Simulation of Deepwater Horizon oil plume reveals substrate specialization within a complex community of hydrocarbon degraders.</title>
        <authorList>
            <person name="Hu P."/>
            <person name="Dubinsky E.A."/>
            <person name="Probst A.J."/>
            <person name="Wang J."/>
            <person name="Sieber C.M.K."/>
            <person name="Tom L.M."/>
            <person name="Gardinali P."/>
            <person name="Banfield J.F."/>
            <person name="Atlas R.M."/>
            <person name="Andersen G.L."/>
        </authorList>
    </citation>
    <scope>NUCLEOTIDE SEQUENCE [LARGE SCALE GENOMIC DNA]</scope>
</reference>
<dbReference type="PROSITE" id="PS50887">
    <property type="entry name" value="GGDEF"/>
    <property type="match status" value="1"/>
</dbReference>
<dbReference type="InterPro" id="IPR043128">
    <property type="entry name" value="Rev_trsase/Diguanyl_cyclase"/>
</dbReference>
<evidence type="ECO:0000313" key="7">
    <source>
        <dbReference type="EMBL" id="OUS35847.1"/>
    </source>
</evidence>
<sequence length="313" mass="34972">MDTKPLVLIADKGLKNQSLLGDLLSSEAQISSIVRETQLELCLQDMDTIPSLLILDYGFLEENTREFCQTWLAHPLMRNVPIVIAGEANEEIELLALTCGALDFLAKPFNKPILTLARLKLHLAQVKEHRRLSSLSMTDGLTQIANRRYFNEFYNAEWRRACREEGSIGLIMMDIDHFKAFNDHYGHLQGDECLTLVAQQLKSAVQRPRDFVARFGGEEFIVLLPSIQSEGVAVVAERLKQALDRLMIPHAYSSAGEYVSLSMGLAWCEPDSDFRPEQLIAAADEALYSAKDAGRNGFGEVVVVGNQPVFQTS</sequence>
<comment type="cofactor">
    <cofactor evidence="1">
        <name>Mg(2+)</name>
        <dbReference type="ChEBI" id="CHEBI:18420"/>
    </cofactor>
</comment>
<proteinExistence type="predicted"/>
<name>A0A1Y5HGU9_OLEAN</name>
<dbReference type="GO" id="GO:0000160">
    <property type="term" value="P:phosphorelay signal transduction system"/>
    <property type="evidence" value="ECO:0007669"/>
    <property type="project" value="InterPro"/>
</dbReference>
<evidence type="ECO:0000259" key="6">
    <source>
        <dbReference type="PROSITE" id="PS50887"/>
    </source>
</evidence>
<dbReference type="SUPFAM" id="SSF52172">
    <property type="entry name" value="CheY-like"/>
    <property type="match status" value="1"/>
</dbReference>
<evidence type="ECO:0000259" key="5">
    <source>
        <dbReference type="PROSITE" id="PS50110"/>
    </source>
</evidence>
<dbReference type="PANTHER" id="PTHR45138:SF9">
    <property type="entry name" value="DIGUANYLATE CYCLASE DGCM-RELATED"/>
    <property type="match status" value="1"/>
</dbReference>
<feature type="domain" description="Response regulatory" evidence="5">
    <location>
        <begin position="6"/>
        <end position="122"/>
    </location>
</feature>
<evidence type="ECO:0000256" key="4">
    <source>
        <dbReference type="PROSITE-ProRule" id="PRU00169"/>
    </source>
</evidence>
<dbReference type="CDD" id="cd01949">
    <property type="entry name" value="GGDEF"/>
    <property type="match status" value="1"/>
</dbReference>
<dbReference type="InterPro" id="IPR029787">
    <property type="entry name" value="Nucleotide_cyclase"/>
</dbReference>
<dbReference type="GO" id="GO:0005886">
    <property type="term" value="C:plasma membrane"/>
    <property type="evidence" value="ECO:0007669"/>
    <property type="project" value="TreeGrafter"/>
</dbReference>
<feature type="modified residue" description="4-aspartylphosphate" evidence="4">
    <location>
        <position position="56"/>
    </location>
</feature>